<name>A0A9E2W2E7_9BACT</name>
<evidence type="ECO:0000313" key="6">
    <source>
        <dbReference type="Proteomes" id="UP000812270"/>
    </source>
</evidence>
<sequence length="400" mass="44796">MKKYFAIVLATVAVHSANAQQFTLNGKITGAASSEKVKLYYTDASGKRTTDSTTVKDGSFVLKGNIAAPTMAYIEYGKGTPGQNPNTASFFIEPKPMSGSFKVGDFKNMVITGSRTQDEFLELENSKESIRKEMEPLSKAYEKAGEAMRKAQKEKKSDDVLDSLRYEAAAIHDKFEPYFQRQAQKDFQFFAKHPQSYVTAYYLRFHTTDVSLDSLQMFYNALGSTIQQSSDGKNIAREIEKLKAGSPGSVAKNFTTKDINGKSVSLADFKGKYVLIDFWASWCVPCRKSMPHVKELYGKYKDKGFDVIAVSDDDRDSTAWKKAIAKDGTDMWNNVLRGMDWEKIRKGESNDKDISEKFGIHSLPTKILIDKNGVIIGRYDKGTEEEALALDKKLAEVMND</sequence>
<keyword evidence="2" id="KW-0201">Cytochrome c-type biogenesis</keyword>
<organism evidence="5 6">
    <name type="scientific">Pinibacter aurantiacus</name>
    <dbReference type="NCBI Taxonomy" id="2851599"/>
    <lineage>
        <taxon>Bacteria</taxon>
        <taxon>Pseudomonadati</taxon>
        <taxon>Bacteroidota</taxon>
        <taxon>Chitinophagia</taxon>
        <taxon>Chitinophagales</taxon>
        <taxon>Chitinophagaceae</taxon>
        <taxon>Pinibacter</taxon>
    </lineage>
</organism>
<comment type="subcellular location">
    <subcellularLocation>
        <location evidence="1">Cell envelope</location>
    </subcellularLocation>
</comment>
<keyword evidence="6" id="KW-1185">Reference proteome</keyword>
<dbReference type="GO" id="GO:0017004">
    <property type="term" value="P:cytochrome complex assembly"/>
    <property type="evidence" value="ECO:0007669"/>
    <property type="project" value="UniProtKB-KW"/>
</dbReference>
<dbReference type="InterPro" id="IPR025380">
    <property type="entry name" value="DUF4369"/>
</dbReference>
<dbReference type="Pfam" id="PF08534">
    <property type="entry name" value="Redoxin"/>
    <property type="match status" value="1"/>
</dbReference>
<dbReference type="GO" id="GO:0016491">
    <property type="term" value="F:oxidoreductase activity"/>
    <property type="evidence" value="ECO:0007669"/>
    <property type="project" value="InterPro"/>
</dbReference>
<feature type="chain" id="PRO_5038418426" evidence="3">
    <location>
        <begin position="20"/>
        <end position="400"/>
    </location>
</feature>
<dbReference type="EMBL" id="JAHSPG010000001">
    <property type="protein sequence ID" value="MBV4355714.1"/>
    <property type="molecule type" value="Genomic_DNA"/>
</dbReference>
<dbReference type="Proteomes" id="UP000812270">
    <property type="component" value="Unassembled WGS sequence"/>
</dbReference>
<evidence type="ECO:0000256" key="1">
    <source>
        <dbReference type="ARBA" id="ARBA00004196"/>
    </source>
</evidence>
<dbReference type="Pfam" id="PF14289">
    <property type="entry name" value="DUF4369"/>
    <property type="match status" value="1"/>
</dbReference>
<dbReference type="CDD" id="cd02966">
    <property type="entry name" value="TlpA_like_family"/>
    <property type="match status" value="1"/>
</dbReference>
<dbReference type="GO" id="GO:0030313">
    <property type="term" value="C:cell envelope"/>
    <property type="evidence" value="ECO:0007669"/>
    <property type="project" value="UniProtKB-SubCell"/>
</dbReference>
<dbReference type="InterPro" id="IPR017937">
    <property type="entry name" value="Thioredoxin_CS"/>
</dbReference>
<keyword evidence="3" id="KW-0732">Signal</keyword>
<evidence type="ECO:0000313" key="5">
    <source>
        <dbReference type="EMBL" id="MBV4355714.1"/>
    </source>
</evidence>
<accession>A0A9E2W2E7</accession>
<dbReference type="RefSeq" id="WP_217789260.1">
    <property type="nucleotide sequence ID" value="NZ_JAHSPG010000001.1"/>
</dbReference>
<dbReference type="PANTHER" id="PTHR42852:SF13">
    <property type="entry name" value="PROTEIN DIPZ"/>
    <property type="match status" value="1"/>
</dbReference>
<comment type="caution">
    <text evidence="5">The sequence shown here is derived from an EMBL/GenBank/DDBJ whole genome shotgun (WGS) entry which is preliminary data.</text>
</comment>
<dbReference type="PROSITE" id="PS51352">
    <property type="entry name" value="THIOREDOXIN_2"/>
    <property type="match status" value="1"/>
</dbReference>
<reference evidence="5" key="1">
    <citation type="submission" date="2021-06" db="EMBL/GenBank/DDBJ databases">
        <authorList>
            <person name="Huq M.A."/>
        </authorList>
    </citation>
    <scope>NUCLEOTIDE SEQUENCE</scope>
    <source>
        <strain evidence="5">MAH-26</strain>
    </source>
</reference>
<dbReference type="PROSITE" id="PS00194">
    <property type="entry name" value="THIOREDOXIN_1"/>
    <property type="match status" value="1"/>
</dbReference>
<dbReference type="AlphaFoldDB" id="A0A9E2W2E7"/>
<feature type="domain" description="Thioredoxin" evidence="4">
    <location>
        <begin position="245"/>
        <end position="399"/>
    </location>
</feature>
<dbReference type="InterPro" id="IPR013766">
    <property type="entry name" value="Thioredoxin_domain"/>
</dbReference>
<evidence type="ECO:0000259" key="4">
    <source>
        <dbReference type="PROSITE" id="PS51352"/>
    </source>
</evidence>
<feature type="signal peptide" evidence="3">
    <location>
        <begin position="1"/>
        <end position="19"/>
    </location>
</feature>
<proteinExistence type="predicted"/>
<dbReference type="InterPro" id="IPR050553">
    <property type="entry name" value="Thioredoxin_ResA/DsbE_sf"/>
</dbReference>
<dbReference type="PANTHER" id="PTHR42852">
    <property type="entry name" value="THIOL:DISULFIDE INTERCHANGE PROTEIN DSBE"/>
    <property type="match status" value="1"/>
</dbReference>
<evidence type="ECO:0000256" key="3">
    <source>
        <dbReference type="SAM" id="SignalP"/>
    </source>
</evidence>
<dbReference type="InterPro" id="IPR013740">
    <property type="entry name" value="Redoxin"/>
</dbReference>
<protein>
    <submittedName>
        <fullName evidence="5">AhpC/TSA family protein</fullName>
    </submittedName>
</protein>
<evidence type="ECO:0000256" key="2">
    <source>
        <dbReference type="ARBA" id="ARBA00022748"/>
    </source>
</evidence>
<gene>
    <name evidence="5" type="ORF">KTO63_01050</name>
</gene>